<evidence type="ECO:0000256" key="4">
    <source>
        <dbReference type="ARBA" id="ARBA00022519"/>
    </source>
</evidence>
<comment type="subcellular location">
    <subcellularLocation>
        <location evidence="1">Cell inner membrane</location>
        <topology evidence="1">Multi-pass membrane protein</topology>
    </subcellularLocation>
</comment>
<evidence type="ECO:0000256" key="8">
    <source>
        <dbReference type="ARBA" id="ARBA00038436"/>
    </source>
</evidence>
<accession>A0ABY4DCQ5</accession>
<dbReference type="RefSeq" id="WP_244771095.1">
    <property type="nucleotide sequence ID" value="NZ_CP094929.1"/>
</dbReference>
<feature type="transmembrane region" description="Helical" evidence="9">
    <location>
        <begin position="7"/>
        <end position="30"/>
    </location>
</feature>
<evidence type="ECO:0000313" key="12">
    <source>
        <dbReference type="Proteomes" id="UP000829708"/>
    </source>
</evidence>
<proteinExistence type="inferred from homology"/>
<protein>
    <submittedName>
        <fullName evidence="11">TRAP transporter small permease</fullName>
    </submittedName>
</protein>
<evidence type="ECO:0000256" key="7">
    <source>
        <dbReference type="ARBA" id="ARBA00023136"/>
    </source>
</evidence>
<keyword evidence="7 9" id="KW-0472">Membrane</keyword>
<feature type="transmembrane region" description="Helical" evidence="9">
    <location>
        <begin position="133"/>
        <end position="152"/>
    </location>
</feature>
<keyword evidence="4" id="KW-0997">Cell inner membrane</keyword>
<evidence type="ECO:0000256" key="3">
    <source>
        <dbReference type="ARBA" id="ARBA00022475"/>
    </source>
</evidence>
<evidence type="ECO:0000256" key="6">
    <source>
        <dbReference type="ARBA" id="ARBA00022989"/>
    </source>
</evidence>
<organism evidence="11 12">
    <name type="scientific">Sphaerochaeta associata</name>
    <dbReference type="NCBI Taxonomy" id="1129264"/>
    <lineage>
        <taxon>Bacteria</taxon>
        <taxon>Pseudomonadati</taxon>
        <taxon>Spirochaetota</taxon>
        <taxon>Spirochaetia</taxon>
        <taxon>Spirochaetales</taxon>
        <taxon>Sphaerochaetaceae</taxon>
        <taxon>Sphaerochaeta</taxon>
    </lineage>
</organism>
<dbReference type="Pfam" id="PF04290">
    <property type="entry name" value="DctQ"/>
    <property type="match status" value="1"/>
</dbReference>
<evidence type="ECO:0000256" key="5">
    <source>
        <dbReference type="ARBA" id="ARBA00022692"/>
    </source>
</evidence>
<evidence type="ECO:0000313" key="11">
    <source>
        <dbReference type="EMBL" id="UOM49701.1"/>
    </source>
</evidence>
<keyword evidence="12" id="KW-1185">Reference proteome</keyword>
<feature type="transmembrane region" description="Helical" evidence="9">
    <location>
        <begin position="88"/>
        <end position="113"/>
    </location>
</feature>
<comment type="similarity">
    <text evidence="8">Belongs to the TRAP transporter small permease family.</text>
</comment>
<gene>
    <name evidence="11" type="ORF">MUG09_09045</name>
</gene>
<reference evidence="12" key="1">
    <citation type="journal article" date="2024" name="J Bioinform Genom">
        <title>Complete genome sequence of the type strain bacterium Sphaerochaeta associata GLS2t (VKM B-2742)t.</title>
        <authorList>
            <person name="Troshina O.Y."/>
            <person name="Tepeeva A.N."/>
            <person name="Arzamasceva V.O."/>
            <person name="Whitman W.B."/>
            <person name="Varghese N."/>
            <person name="Shapiro N."/>
            <person name="Woyke T."/>
            <person name="Kripides N.C."/>
            <person name="Vasilenko O.V."/>
        </authorList>
    </citation>
    <scope>NUCLEOTIDE SEQUENCE [LARGE SCALE GENOMIC DNA]</scope>
    <source>
        <strain evidence="12">GLS2T</strain>
    </source>
</reference>
<dbReference type="Proteomes" id="UP000829708">
    <property type="component" value="Chromosome"/>
</dbReference>
<sequence>MQLVKKLLDLFVRLVSVLLMCLVSGIVLLMLNELVLRNLLGKSFRGMTEMAGFMFLWMAFLGVIVLYDQDRMISLDMFFVRTHDRLHTLLWVAHKVVAACLGTIMVIAFFGLYPYVSTEYYSSMPTFAKLWQYVPMAITGSFLCIKSIYDLIEKARGEGSR</sequence>
<feature type="transmembrane region" description="Helical" evidence="9">
    <location>
        <begin position="50"/>
        <end position="67"/>
    </location>
</feature>
<keyword evidence="6 9" id="KW-1133">Transmembrane helix</keyword>
<feature type="domain" description="Tripartite ATP-independent periplasmic transporters DctQ component" evidence="10">
    <location>
        <begin position="26"/>
        <end position="156"/>
    </location>
</feature>
<dbReference type="InterPro" id="IPR055348">
    <property type="entry name" value="DctQ"/>
</dbReference>
<keyword evidence="3" id="KW-1003">Cell membrane</keyword>
<dbReference type="InterPro" id="IPR007387">
    <property type="entry name" value="TRAP_DctQ"/>
</dbReference>
<dbReference type="PANTHER" id="PTHR35011:SF2">
    <property type="entry name" value="2,3-DIKETO-L-GULONATE TRAP TRANSPORTER SMALL PERMEASE PROTEIN YIAM"/>
    <property type="match status" value="1"/>
</dbReference>
<keyword evidence="2" id="KW-0813">Transport</keyword>
<evidence type="ECO:0000256" key="2">
    <source>
        <dbReference type="ARBA" id="ARBA00022448"/>
    </source>
</evidence>
<dbReference type="PANTHER" id="PTHR35011">
    <property type="entry name" value="2,3-DIKETO-L-GULONATE TRAP TRANSPORTER SMALL PERMEASE PROTEIN YIAM"/>
    <property type="match status" value="1"/>
</dbReference>
<evidence type="ECO:0000256" key="1">
    <source>
        <dbReference type="ARBA" id="ARBA00004429"/>
    </source>
</evidence>
<evidence type="ECO:0000259" key="10">
    <source>
        <dbReference type="Pfam" id="PF04290"/>
    </source>
</evidence>
<dbReference type="EMBL" id="CP094929">
    <property type="protein sequence ID" value="UOM49701.1"/>
    <property type="molecule type" value="Genomic_DNA"/>
</dbReference>
<keyword evidence="5 9" id="KW-0812">Transmembrane</keyword>
<name>A0ABY4DCQ5_9SPIR</name>
<evidence type="ECO:0000256" key="9">
    <source>
        <dbReference type="SAM" id="Phobius"/>
    </source>
</evidence>